<dbReference type="GO" id="GO:0008289">
    <property type="term" value="F:lipid binding"/>
    <property type="evidence" value="ECO:0007669"/>
    <property type="project" value="UniProtKB-KW"/>
</dbReference>
<dbReference type="KEGG" id="dwu:DVJ83_01480"/>
<dbReference type="SUPFAM" id="SSF82549">
    <property type="entry name" value="DAK1/DegV-like"/>
    <property type="match status" value="1"/>
</dbReference>
<dbReference type="AlphaFoldDB" id="A0A345IED1"/>
<evidence type="ECO:0000313" key="2">
    <source>
        <dbReference type="EMBL" id="AXG98053.1"/>
    </source>
</evidence>
<dbReference type="InterPro" id="IPR003797">
    <property type="entry name" value="DegV"/>
</dbReference>
<evidence type="ECO:0000256" key="1">
    <source>
        <dbReference type="ARBA" id="ARBA00023121"/>
    </source>
</evidence>
<sequence length="285" mass="29613">MSIAIVTDSTSDLTPEHLASLGITSVPLYVLLGGQLYQDGVQLGARQLVEQVRAGNAMPSTSQPSPAEFAQAYARALEQADEVLSLHLSGQLSGTVGSARLAAQDFGDRVTVVDSRTVTLGLGLQVVRATELVQAGQSAAQVVQTLERVSSQADLRFTVDTLDFLRLNGRIGGASALLGGLLNIKPLLVVRGGRVEAGGRVRGQKKALADLVEHVRRYVSEHGGARVAFLATVGGEEDRAAVRAELSGLDWGGQVRDMGDHEIGAVVTAHAGPGAVGVALEPLSA</sequence>
<keyword evidence="1" id="KW-0446">Lipid-binding</keyword>
<dbReference type="InterPro" id="IPR043168">
    <property type="entry name" value="DegV_C"/>
</dbReference>
<dbReference type="STRING" id="1288484.GCA_000348665_02866"/>
<protein>
    <submittedName>
        <fullName evidence="2">DegV family protein</fullName>
    </submittedName>
</protein>
<organism evidence="2 3">
    <name type="scientific">Deinococcus wulumuqiensis</name>
    <dbReference type="NCBI Taxonomy" id="980427"/>
    <lineage>
        <taxon>Bacteria</taxon>
        <taxon>Thermotogati</taxon>
        <taxon>Deinococcota</taxon>
        <taxon>Deinococci</taxon>
        <taxon>Deinococcales</taxon>
        <taxon>Deinococcaceae</taxon>
        <taxon>Deinococcus</taxon>
    </lineage>
</organism>
<name>A0A345IED1_9DEIO</name>
<dbReference type="Pfam" id="PF02645">
    <property type="entry name" value="DegV"/>
    <property type="match status" value="1"/>
</dbReference>
<dbReference type="Proteomes" id="UP000253744">
    <property type="component" value="Chromosome"/>
</dbReference>
<dbReference type="PANTHER" id="PTHR33434">
    <property type="entry name" value="DEGV DOMAIN-CONTAINING PROTEIN DR_1986-RELATED"/>
    <property type="match status" value="1"/>
</dbReference>
<evidence type="ECO:0000313" key="3">
    <source>
        <dbReference type="Proteomes" id="UP000253744"/>
    </source>
</evidence>
<reference evidence="2 3" key="1">
    <citation type="submission" date="2018-07" db="EMBL/GenBank/DDBJ databases">
        <title>Complete Genome and Methylome Analysis of Deinococcus wulumuqiensis NEB 479.</title>
        <authorList>
            <person name="Fomenkov A."/>
            <person name="Luyten Y."/>
            <person name="Vincze T."/>
            <person name="Anton B.P."/>
            <person name="Clark T."/>
            <person name="Roberts R.J."/>
            <person name="Morgan R.D."/>
        </authorList>
    </citation>
    <scope>NUCLEOTIDE SEQUENCE [LARGE SCALE GENOMIC DNA]</scope>
    <source>
        <strain evidence="2 3">NEB 479</strain>
    </source>
</reference>
<gene>
    <name evidence="2" type="ORF">DVJ83_01480</name>
</gene>
<accession>A0A345IED1</accession>
<dbReference type="InterPro" id="IPR050270">
    <property type="entry name" value="DegV_domain_contain"/>
</dbReference>
<dbReference type="RefSeq" id="WP_114671129.1">
    <property type="nucleotide sequence ID" value="NZ_CP031158.1"/>
</dbReference>
<dbReference type="PROSITE" id="PS51482">
    <property type="entry name" value="DEGV"/>
    <property type="match status" value="1"/>
</dbReference>
<dbReference type="Gene3D" id="3.30.1180.10">
    <property type="match status" value="1"/>
</dbReference>
<dbReference type="NCBIfam" id="TIGR00762">
    <property type="entry name" value="DegV"/>
    <property type="match status" value="1"/>
</dbReference>
<proteinExistence type="predicted"/>
<dbReference type="Gene3D" id="3.40.50.10170">
    <property type="match status" value="1"/>
</dbReference>
<dbReference type="EMBL" id="CP031158">
    <property type="protein sequence ID" value="AXG98053.1"/>
    <property type="molecule type" value="Genomic_DNA"/>
</dbReference>
<dbReference type="PANTHER" id="PTHR33434:SF2">
    <property type="entry name" value="FATTY ACID-BINDING PROTEIN TM_1468"/>
    <property type="match status" value="1"/>
</dbReference>